<dbReference type="EMBL" id="CP048113">
    <property type="protein sequence ID" value="QHS62998.1"/>
    <property type="molecule type" value="Genomic_DNA"/>
</dbReference>
<reference evidence="3 4" key="1">
    <citation type="submission" date="2020-01" db="EMBL/GenBank/DDBJ databases">
        <title>Complete genome sequence of Chitinophaga sp. H33E-04 isolated from quinoa roots.</title>
        <authorList>
            <person name="Weon H.-Y."/>
            <person name="Lee S.A."/>
        </authorList>
    </citation>
    <scope>NUCLEOTIDE SEQUENCE [LARGE SCALE GENOMIC DNA]</scope>
    <source>
        <strain evidence="3 4">H33E-04</strain>
    </source>
</reference>
<keyword evidence="4" id="KW-1185">Reference proteome</keyword>
<evidence type="ECO:0000313" key="3">
    <source>
        <dbReference type="EMBL" id="QHS62998.1"/>
    </source>
</evidence>
<proteinExistence type="predicted"/>
<keyword evidence="1" id="KW-0812">Transmembrane</keyword>
<protein>
    <submittedName>
        <fullName evidence="3">DUF3999 domain-containing protein</fullName>
    </submittedName>
</protein>
<keyword evidence="1" id="KW-1133">Transmembrane helix</keyword>
<gene>
    <name evidence="3" type="ORF">GWR21_26445</name>
</gene>
<dbReference type="KEGG" id="chih:GWR21_26445"/>
<dbReference type="Proteomes" id="UP000476411">
    <property type="component" value="Chromosome"/>
</dbReference>
<feature type="transmembrane region" description="Helical" evidence="1">
    <location>
        <begin position="270"/>
        <end position="291"/>
    </location>
</feature>
<dbReference type="AlphaFoldDB" id="A0A6B9ZKS6"/>
<organism evidence="3 4">
    <name type="scientific">Chitinophaga agri</name>
    <dbReference type="NCBI Taxonomy" id="2703787"/>
    <lineage>
        <taxon>Bacteria</taxon>
        <taxon>Pseudomonadati</taxon>
        <taxon>Bacteroidota</taxon>
        <taxon>Chitinophagia</taxon>
        <taxon>Chitinophagales</taxon>
        <taxon>Chitinophagaceae</taxon>
        <taxon>Chitinophaga</taxon>
    </lineage>
</organism>
<evidence type="ECO:0000256" key="1">
    <source>
        <dbReference type="SAM" id="Phobius"/>
    </source>
</evidence>
<feature type="signal peptide" evidence="2">
    <location>
        <begin position="1"/>
        <end position="26"/>
    </location>
</feature>
<keyword evidence="2" id="KW-0732">Signal</keyword>
<evidence type="ECO:0000256" key="2">
    <source>
        <dbReference type="SAM" id="SignalP"/>
    </source>
</evidence>
<name>A0A6B9ZKS6_9BACT</name>
<dbReference type="RefSeq" id="WP_162334722.1">
    <property type="nucleotide sequence ID" value="NZ_CP048113.1"/>
</dbReference>
<evidence type="ECO:0000313" key="4">
    <source>
        <dbReference type="Proteomes" id="UP000476411"/>
    </source>
</evidence>
<accession>A0A6B9ZKS6</accession>
<keyword evidence="1" id="KW-0472">Membrane</keyword>
<sequence>MNNQRIVKCLYIFTWLLTMAVSTVSAQHFQWQAALPVTPDSGFYKIPLTTDLIAKSHGTDLRDIRIYDQGNVVSYILNKEAGHEWLPVPAISRVKDAPAGYSVLQLQFREACLLKGLKFEVATPGYYFRQAYITTDWASDLHTNFESRENKFRFSSDSINSITLRQSIKGTTFFLVVLDEDNQPLDITSTIAWQDTYYLTAWLEKGRHYVLKTGDPDLKAPRYDLSHFAGKVPASVPTLVAGNITADPAVIPAQPTPATTDQPTWFKNKGWIWISIIGITILILLLTIRLLKDMQEKR</sequence>
<feature type="chain" id="PRO_5025681128" evidence="2">
    <location>
        <begin position="27"/>
        <end position="298"/>
    </location>
</feature>